<keyword evidence="3" id="KW-1185">Reference proteome</keyword>
<dbReference type="OrthoDB" id="9050469at2759"/>
<sequence length="260" mass="31328">MPEEWIDKLHDKIEETVKNLETQVSDLNYHLTESKQEIINNSNKIEELGKFLNENEEKLNKQIELNRELQEITIEHSESILKIEMEKSAHMVRIRGVEEMKEQDLLNTIIQPLAERMGLGVKELENEIEFIHRINSRFAKMNKLPRDVRVTFVRREMKERMMRIMSEEPLTVLGKEVVALKETPRRIREIRKNYRFLTEELNKDNIRFRWLLPEGMIVNWQAKNIRLETIQEAREIYKQNFKENERDHTTELDEDNIGNY</sequence>
<gene>
    <name evidence="2" type="ORF">JRQ81_007448</name>
</gene>
<comment type="caution">
    <text evidence="2">The sequence shown here is derived from an EMBL/GenBank/DDBJ whole genome shotgun (WGS) entry which is preliminary data.</text>
</comment>
<evidence type="ECO:0000256" key="1">
    <source>
        <dbReference type="SAM" id="Coils"/>
    </source>
</evidence>
<dbReference type="EMBL" id="JAPFRF010000002">
    <property type="protein sequence ID" value="KAJ7341851.1"/>
    <property type="molecule type" value="Genomic_DNA"/>
</dbReference>
<dbReference type="Proteomes" id="UP001142489">
    <property type="component" value="Unassembled WGS sequence"/>
</dbReference>
<dbReference type="Gene3D" id="3.30.70.1820">
    <property type="entry name" value="L1 transposable element, RRM domain"/>
    <property type="match status" value="1"/>
</dbReference>
<keyword evidence="1" id="KW-0175">Coiled coil</keyword>
<reference evidence="2" key="1">
    <citation type="journal article" date="2023" name="DNA Res.">
        <title>Chromosome-level genome assembly of Phrynocephalus forsythii using third-generation DNA sequencing and Hi-C analysis.</title>
        <authorList>
            <person name="Qi Y."/>
            <person name="Zhao W."/>
            <person name="Zhao Y."/>
            <person name="Niu C."/>
            <person name="Cao S."/>
            <person name="Zhang Y."/>
        </authorList>
    </citation>
    <scope>NUCLEOTIDE SEQUENCE</scope>
    <source>
        <tissue evidence="2">Muscle</tissue>
    </source>
</reference>
<evidence type="ECO:0000313" key="3">
    <source>
        <dbReference type="Proteomes" id="UP001142489"/>
    </source>
</evidence>
<feature type="coiled-coil region" evidence="1">
    <location>
        <begin position="187"/>
        <end position="247"/>
    </location>
</feature>
<evidence type="ECO:0000313" key="2">
    <source>
        <dbReference type="EMBL" id="KAJ7341851.1"/>
    </source>
</evidence>
<feature type="coiled-coil region" evidence="1">
    <location>
        <begin position="10"/>
        <end position="75"/>
    </location>
</feature>
<dbReference type="AlphaFoldDB" id="A0A9Q0Y4Z7"/>
<proteinExistence type="predicted"/>
<organism evidence="2 3">
    <name type="scientific">Phrynocephalus forsythii</name>
    <dbReference type="NCBI Taxonomy" id="171643"/>
    <lineage>
        <taxon>Eukaryota</taxon>
        <taxon>Metazoa</taxon>
        <taxon>Chordata</taxon>
        <taxon>Craniata</taxon>
        <taxon>Vertebrata</taxon>
        <taxon>Euteleostomi</taxon>
        <taxon>Lepidosauria</taxon>
        <taxon>Squamata</taxon>
        <taxon>Bifurcata</taxon>
        <taxon>Unidentata</taxon>
        <taxon>Episquamata</taxon>
        <taxon>Toxicofera</taxon>
        <taxon>Iguania</taxon>
        <taxon>Acrodonta</taxon>
        <taxon>Agamidae</taxon>
        <taxon>Agaminae</taxon>
        <taxon>Phrynocephalus</taxon>
    </lineage>
</organism>
<name>A0A9Q0Y4Z7_9SAUR</name>
<accession>A0A9Q0Y4Z7</accession>
<feature type="non-terminal residue" evidence="2">
    <location>
        <position position="260"/>
    </location>
</feature>
<protein>
    <submittedName>
        <fullName evidence="2">Uncharacterized protein</fullName>
    </submittedName>
</protein>